<evidence type="ECO:0000313" key="1">
    <source>
        <dbReference type="EMBL" id="ODN41094.1"/>
    </source>
</evidence>
<dbReference type="RefSeq" id="WP_069314493.1">
    <property type="nucleotide sequence ID" value="NZ_MDTU01000007.1"/>
</dbReference>
<accession>A0ABX2ZXI9</accession>
<sequence length="65" mass="7412">MSKEDIGPIAAVQATVKFLGRCTQDEVLDRLRSQKVECSSLHPVLQFLVKKKKIKSDGLYYWVES</sequence>
<gene>
    <name evidence="1" type="ORF">BGC07_18280</name>
</gene>
<reference evidence="1 2" key="1">
    <citation type="submission" date="2016-08" db="EMBL/GenBank/DDBJ databases">
        <title>Draft genome sequence of Candidatus Piscirickettsia litoralis, from seawater.</title>
        <authorList>
            <person name="Wan X."/>
            <person name="Lee A.J."/>
            <person name="Hou S."/>
            <person name="Donachie S.P."/>
        </authorList>
    </citation>
    <scope>NUCLEOTIDE SEQUENCE [LARGE SCALE GENOMIC DNA]</scope>
    <source>
        <strain evidence="1 2">Y2</strain>
    </source>
</reference>
<dbReference type="Proteomes" id="UP000094329">
    <property type="component" value="Unassembled WGS sequence"/>
</dbReference>
<dbReference type="EMBL" id="MDTU01000007">
    <property type="protein sequence ID" value="ODN41094.1"/>
    <property type="molecule type" value="Genomic_DNA"/>
</dbReference>
<proteinExistence type="predicted"/>
<organism evidence="1 2">
    <name type="scientific">Piscirickettsia litoralis</name>
    <dbReference type="NCBI Taxonomy" id="1891921"/>
    <lineage>
        <taxon>Bacteria</taxon>
        <taxon>Pseudomonadati</taxon>
        <taxon>Pseudomonadota</taxon>
        <taxon>Gammaproteobacteria</taxon>
        <taxon>Thiotrichales</taxon>
        <taxon>Piscirickettsiaceae</taxon>
        <taxon>Piscirickettsia</taxon>
    </lineage>
</organism>
<protein>
    <submittedName>
        <fullName evidence="1">Uncharacterized protein</fullName>
    </submittedName>
</protein>
<keyword evidence="2" id="KW-1185">Reference proteome</keyword>
<evidence type="ECO:0000313" key="2">
    <source>
        <dbReference type="Proteomes" id="UP000094329"/>
    </source>
</evidence>
<comment type="caution">
    <text evidence="1">The sequence shown here is derived from an EMBL/GenBank/DDBJ whole genome shotgun (WGS) entry which is preliminary data.</text>
</comment>
<name>A0ABX2ZXI9_9GAMM</name>